<name>A0ABY7MIW6_9BRAD</name>
<proteinExistence type="predicted"/>
<sequence length="253" mass="27024">MLLIHGNSSCKEIFGHQIGFLAALGYDVVAVDLPGHGNSADASAPERTYSFPGYADALNDLMQVLGIGAFHVVGWSLGGHIGIEMWATRRAVRSLLITGTPPVHLSPAGAAEGFLLTPTMELAGKADFTEDDVLAYGTAMLGSEMDPSSRLARCIRRTHGDARRLMLANGLAGIGQDEVAAVWNCPKPLAIVQGKNDPFVNIPYLHRLTYRNLWLQNPLIVDGGHAPHWVHASEFNRYLGEFVGLNSGSGGAA</sequence>
<dbReference type="InterPro" id="IPR029058">
    <property type="entry name" value="AB_hydrolase_fold"/>
</dbReference>
<dbReference type="RefSeq" id="WP_270163402.1">
    <property type="nucleotide sequence ID" value="NZ_CP089391.1"/>
</dbReference>
<dbReference type="SUPFAM" id="SSF53474">
    <property type="entry name" value="alpha/beta-Hydrolases"/>
    <property type="match status" value="1"/>
</dbReference>
<dbReference type="InterPro" id="IPR000073">
    <property type="entry name" value="AB_hydrolase_1"/>
</dbReference>
<dbReference type="Gene3D" id="3.40.50.1820">
    <property type="entry name" value="alpha/beta hydrolase"/>
    <property type="match status" value="1"/>
</dbReference>
<evidence type="ECO:0000313" key="3">
    <source>
        <dbReference type="Proteomes" id="UP001179614"/>
    </source>
</evidence>
<gene>
    <name evidence="2" type="ORF">I3J27_35110</name>
</gene>
<dbReference type="EMBL" id="CP089391">
    <property type="protein sequence ID" value="WBL78119.1"/>
    <property type="molecule type" value="Genomic_DNA"/>
</dbReference>
<dbReference type="Proteomes" id="UP001179614">
    <property type="component" value="Chromosome"/>
</dbReference>
<dbReference type="PRINTS" id="PR00111">
    <property type="entry name" value="ABHYDROLASE"/>
</dbReference>
<accession>A0ABY7MIW6</accession>
<dbReference type="Pfam" id="PF12697">
    <property type="entry name" value="Abhydrolase_6"/>
    <property type="match status" value="1"/>
</dbReference>
<feature type="domain" description="AB hydrolase-1" evidence="1">
    <location>
        <begin position="2"/>
        <end position="234"/>
    </location>
</feature>
<dbReference type="GO" id="GO:0016787">
    <property type="term" value="F:hydrolase activity"/>
    <property type="evidence" value="ECO:0007669"/>
    <property type="project" value="UniProtKB-KW"/>
</dbReference>
<evidence type="ECO:0000313" key="2">
    <source>
        <dbReference type="EMBL" id="WBL78119.1"/>
    </source>
</evidence>
<dbReference type="PANTHER" id="PTHR43798">
    <property type="entry name" value="MONOACYLGLYCEROL LIPASE"/>
    <property type="match status" value="1"/>
</dbReference>
<dbReference type="InterPro" id="IPR050266">
    <property type="entry name" value="AB_hydrolase_sf"/>
</dbReference>
<organism evidence="2 3">
    <name type="scientific">Bradyrhizobium xenonodulans</name>
    <dbReference type="NCBI Taxonomy" id="2736875"/>
    <lineage>
        <taxon>Bacteria</taxon>
        <taxon>Pseudomonadati</taxon>
        <taxon>Pseudomonadota</taxon>
        <taxon>Alphaproteobacteria</taxon>
        <taxon>Hyphomicrobiales</taxon>
        <taxon>Nitrobacteraceae</taxon>
        <taxon>Bradyrhizobium</taxon>
    </lineage>
</organism>
<dbReference type="PANTHER" id="PTHR43798:SF33">
    <property type="entry name" value="HYDROLASE, PUTATIVE (AFU_ORTHOLOGUE AFUA_2G14860)-RELATED"/>
    <property type="match status" value="1"/>
</dbReference>
<keyword evidence="2" id="KW-0378">Hydrolase</keyword>
<protein>
    <submittedName>
        <fullName evidence="2">Alpha/beta hydrolase</fullName>
    </submittedName>
</protein>
<reference evidence="2" key="1">
    <citation type="submission" date="2021-12" db="EMBL/GenBank/DDBJ databases">
        <title>Bradyrhizobium xenonodulans sp. nov.</title>
        <authorList>
            <person name="Claassens R."/>
            <person name="Venter S.N."/>
            <person name="Beukes C.W."/>
            <person name="Stepkowski T."/>
            <person name="Steenkamp E.T."/>
        </authorList>
    </citation>
    <scope>NUCLEOTIDE SEQUENCE</scope>
    <source>
        <strain evidence="2">14AB</strain>
    </source>
</reference>
<evidence type="ECO:0000259" key="1">
    <source>
        <dbReference type="Pfam" id="PF12697"/>
    </source>
</evidence>
<keyword evidence="3" id="KW-1185">Reference proteome</keyword>